<dbReference type="Gene3D" id="3.40.50.620">
    <property type="entry name" value="HUPs"/>
    <property type="match status" value="1"/>
</dbReference>
<feature type="binding site" evidence="8">
    <location>
        <position position="138"/>
    </location>
    <ligand>
        <name>L-tryptophan</name>
        <dbReference type="ChEBI" id="CHEBI:57912"/>
    </ligand>
</feature>
<feature type="binding site" evidence="8">
    <location>
        <position position="188"/>
    </location>
    <ligand>
        <name>ATP</name>
        <dbReference type="ChEBI" id="CHEBI:30616"/>
    </ligand>
</feature>
<evidence type="ECO:0000313" key="10">
    <source>
        <dbReference type="EMBL" id="PIZ98562.1"/>
    </source>
</evidence>
<dbReference type="EMBL" id="PFPO01000078">
    <property type="protein sequence ID" value="PIZ98562.1"/>
    <property type="molecule type" value="Genomic_DNA"/>
</dbReference>
<feature type="short sequence motif" description="'HIGH' region" evidence="8">
    <location>
        <begin position="15"/>
        <end position="23"/>
    </location>
</feature>
<dbReference type="HAMAP" id="MF_00140_B">
    <property type="entry name" value="Trp_tRNA_synth_B"/>
    <property type="match status" value="1"/>
</dbReference>
<proteinExistence type="inferred from homology"/>
<comment type="subunit">
    <text evidence="8">Homodimer.</text>
</comment>
<dbReference type="Proteomes" id="UP000230405">
    <property type="component" value="Unassembled WGS sequence"/>
</dbReference>
<dbReference type="InterPro" id="IPR001412">
    <property type="entry name" value="aa-tRNA-synth_I_CS"/>
</dbReference>
<evidence type="ECO:0000256" key="6">
    <source>
        <dbReference type="ARBA" id="ARBA00023146"/>
    </source>
</evidence>
<feature type="binding site" evidence="8">
    <location>
        <begin position="150"/>
        <end position="152"/>
    </location>
    <ligand>
        <name>ATP</name>
        <dbReference type="ChEBI" id="CHEBI:30616"/>
    </ligand>
</feature>
<feature type="binding site" evidence="8">
    <location>
        <begin position="22"/>
        <end position="23"/>
    </location>
    <ligand>
        <name>ATP</name>
        <dbReference type="ChEBI" id="CHEBI:30616"/>
    </ligand>
</feature>
<dbReference type="PANTHER" id="PTHR43766">
    <property type="entry name" value="TRYPTOPHAN--TRNA LIGASE, MITOCHONDRIAL"/>
    <property type="match status" value="1"/>
</dbReference>
<evidence type="ECO:0000256" key="7">
    <source>
        <dbReference type="ARBA" id="ARBA00049929"/>
    </source>
</evidence>
<keyword evidence="2 8" id="KW-0436">Ligase</keyword>
<dbReference type="InterPro" id="IPR014729">
    <property type="entry name" value="Rossmann-like_a/b/a_fold"/>
</dbReference>
<keyword evidence="8" id="KW-0963">Cytoplasm</keyword>
<evidence type="ECO:0000313" key="11">
    <source>
        <dbReference type="Proteomes" id="UP000230405"/>
    </source>
</evidence>
<dbReference type="InterPro" id="IPR050203">
    <property type="entry name" value="Trp-tRNA_synthetase"/>
</dbReference>
<feature type="short sequence motif" description="'KMSKS' region" evidence="8">
    <location>
        <begin position="197"/>
        <end position="201"/>
    </location>
</feature>
<keyword evidence="6 8" id="KW-0030">Aminoacyl-tRNA synthetase</keyword>
<gene>
    <name evidence="8 10" type="primary">trpS</name>
    <name evidence="10" type="ORF">COX77_04155</name>
</gene>
<evidence type="ECO:0000256" key="8">
    <source>
        <dbReference type="HAMAP-Rule" id="MF_00140"/>
    </source>
</evidence>
<comment type="caution">
    <text evidence="10">The sequence shown here is derived from an EMBL/GenBank/DDBJ whole genome shotgun (WGS) entry which is preliminary data.</text>
</comment>
<dbReference type="AlphaFoldDB" id="A0A2M7VDR6"/>
<evidence type="ECO:0000256" key="2">
    <source>
        <dbReference type="ARBA" id="ARBA00022598"/>
    </source>
</evidence>
<comment type="similarity">
    <text evidence="1 8 9">Belongs to the class-I aminoacyl-tRNA synthetase family.</text>
</comment>
<dbReference type="FunFam" id="1.10.240.10:FF:000005">
    <property type="entry name" value="Tryptophan--tRNA ligase"/>
    <property type="match status" value="1"/>
</dbReference>
<dbReference type="EC" id="6.1.1.2" evidence="8"/>
<dbReference type="InterPro" id="IPR002306">
    <property type="entry name" value="Trp-tRNA-ligase"/>
</dbReference>
<evidence type="ECO:0000256" key="4">
    <source>
        <dbReference type="ARBA" id="ARBA00022840"/>
    </source>
</evidence>
<reference evidence="11" key="1">
    <citation type="submission" date="2017-09" db="EMBL/GenBank/DDBJ databases">
        <title>Depth-based differentiation of microbial function through sediment-hosted aquifers and enrichment of novel symbionts in the deep terrestrial subsurface.</title>
        <authorList>
            <person name="Probst A.J."/>
            <person name="Ladd B."/>
            <person name="Jarett J.K."/>
            <person name="Geller-Mcgrath D.E."/>
            <person name="Sieber C.M.K."/>
            <person name="Emerson J.B."/>
            <person name="Anantharaman K."/>
            <person name="Thomas B.C."/>
            <person name="Malmstrom R."/>
            <person name="Stieglmeier M."/>
            <person name="Klingl A."/>
            <person name="Woyke T."/>
            <person name="Ryan C.M."/>
            <person name="Banfield J.F."/>
        </authorList>
    </citation>
    <scope>NUCLEOTIDE SEQUENCE [LARGE SCALE GENOMIC DNA]</scope>
</reference>
<dbReference type="Pfam" id="PF00579">
    <property type="entry name" value="tRNA-synt_1b"/>
    <property type="match status" value="1"/>
</dbReference>
<comment type="function">
    <text evidence="8">Catalyzes the attachment of tryptophan to tRNA(Trp).</text>
</comment>
<dbReference type="GO" id="GO:0005524">
    <property type="term" value="F:ATP binding"/>
    <property type="evidence" value="ECO:0007669"/>
    <property type="project" value="UniProtKB-UniRule"/>
</dbReference>
<comment type="subcellular location">
    <subcellularLocation>
        <location evidence="8">Cytoplasm</location>
    </subcellularLocation>
</comment>
<dbReference type="PROSITE" id="PS00178">
    <property type="entry name" value="AA_TRNA_LIGASE_I"/>
    <property type="match status" value="1"/>
</dbReference>
<dbReference type="PRINTS" id="PR01039">
    <property type="entry name" value="TRNASYNTHTRP"/>
</dbReference>
<dbReference type="GO" id="GO:0004830">
    <property type="term" value="F:tryptophan-tRNA ligase activity"/>
    <property type="evidence" value="ECO:0007669"/>
    <property type="project" value="UniProtKB-UniRule"/>
</dbReference>
<dbReference type="GO" id="GO:0005829">
    <property type="term" value="C:cytosol"/>
    <property type="evidence" value="ECO:0007669"/>
    <property type="project" value="TreeGrafter"/>
</dbReference>
<keyword evidence="3 8" id="KW-0547">Nucleotide-binding</keyword>
<name>A0A2M7VDR6_9BACT</name>
<dbReference type="Gene3D" id="1.10.240.10">
    <property type="entry name" value="Tyrosyl-Transfer RNA Synthetase"/>
    <property type="match status" value="1"/>
</dbReference>
<feature type="binding site" evidence="8">
    <location>
        <begin position="197"/>
        <end position="201"/>
    </location>
    <ligand>
        <name>ATP</name>
        <dbReference type="ChEBI" id="CHEBI:30616"/>
    </ligand>
</feature>
<dbReference type="GO" id="GO:0006436">
    <property type="term" value="P:tryptophanyl-tRNA aminoacylation"/>
    <property type="evidence" value="ECO:0007669"/>
    <property type="project" value="UniProtKB-UniRule"/>
</dbReference>
<dbReference type="InterPro" id="IPR002305">
    <property type="entry name" value="aa-tRNA-synth_Ic"/>
</dbReference>
<evidence type="ECO:0000256" key="1">
    <source>
        <dbReference type="ARBA" id="ARBA00005594"/>
    </source>
</evidence>
<evidence type="ECO:0000256" key="5">
    <source>
        <dbReference type="ARBA" id="ARBA00022917"/>
    </source>
</evidence>
<accession>A0A2M7VDR6</accession>
<dbReference type="InterPro" id="IPR024109">
    <property type="entry name" value="Trp-tRNA-ligase_bac-type"/>
</dbReference>
<keyword evidence="5 8" id="KW-0648">Protein biosynthesis</keyword>
<dbReference type="PANTHER" id="PTHR43766:SF1">
    <property type="entry name" value="TRYPTOPHAN--TRNA LIGASE, MITOCHONDRIAL"/>
    <property type="match status" value="1"/>
</dbReference>
<evidence type="ECO:0000256" key="3">
    <source>
        <dbReference type="ARBA" id="ARBA00022741"/>
    </source>
</evidence>
<comment type="catalytic activity">
    <reaction evidence="7 8">
        <text>tRNA(Trp) + L-tryptophan + ATP = L-tryptophyl-tRNA(Trp) + AMP + diphosphate + H(+)</text>
        <dbReference type="Rhea" id="RHEA:24080"/>
        <dbReference type="Rhea" id="RHEA-COMP:9671"/>
        <dbReference type="Rhea" id="RHEA-COMP:9705"/>
        <dbReference type="ChEBI" id="CHEBI:15378"/>
        <dbReference type="ChEBI" id="CHEBI:30616"/>
        <dbReference type="ChEBI" id="CHEBI:33019"/>
        <dbReference type="ChEBI" id="CHEBI:57912"/>
        <dbReference type="ChEBI" id="CHEBI:78442"/>
        <dbReference type="ChEBI" id="CHEBI:78535"/>
        <dbReference type="ChEBI" id="CHEBI:456215"/>
        <dbReference type="EC" id="6.1.1.2"/>
    </reaction>
</comment>
<dbReference type="CDD" id="cd00806">
    <property type="entry name" value="TrpRS_core"/>
    <property type="match status" value="1"/>
</dbReference>
<keyword evidence="4 8" id="KW-0067">ATP-binding</keyword>
<feature type="binding site" evidence="8">
    <location>
        <begin position="14"/>
        <end position="16"/>
    </location>
    <ligand>
        <name>ATP</name>
        <dbReference type="ChEBI" id="CHEBI:30616"/>
    </ligand>
</feature>
<sequence length="333" mass="37242">MTEKNTTILFSGIQPTGDIHIGNYLGALRNWVDLQDKYQALYCIVDLHALTISQDPALFPDKIRQTAIDLLAIGLNPKKATLFIQSHVPAHSELAWLFTTLLPLAELERMTQYKEKSQANQQNINAGLLQYPVLMAADILLYHAEAVPVGDDQVQHIELANTVARKFNNKYGATFQHIKPLLTNGARIMSLTDPQKKMSKSLGPKNYIALRDQPAIIKEKLAHAVTDSGPAGPDSKSLGVHNLFELLDLFANPKVVNYFEKKYNNKTIKYSELKETLAESIIKTLAPIQDNIAQYEKKPKLVDDILKKGAKQAMVLAEKNIADIKKRMGLYLT</sequence>
<organism evidence="10 11">
    <name type="scientific">Candidatus Komeilibacteria bacterium CG_4_10_14_0_2_um_filter_37_10</name>
    <dbReference type="NCBI Taxonomy" id="1974470"/>
    <lineage>
        <taxon>Bacteria</taxon>
        <taxon>Candidatus Komeiliibacteriota</taxon>
    </lineage>
</organism>
<dbReference type="SUPFAM" id="SSF52374">
    <property type="entry name" value="Nucleotidylyl transferase"/>
    <property type="match status" value="1"/>
</dbReference>
<evidence type="ECO:0000256" key="9">
    <source>
        <dbReference type="RuleBase" id="RU363036"/>
    </source>
</evidence>
<protein>
    <recommendedName>
        <fullName evidence="8">Tryptophan--tRNA ligase</fullName>
        <ecNumber evidence="8">6.1.1.2</ecNumber>
    </recommendedName>
    <alternativeName>
        <fullName evidence="8">Tryptophanyl-tRNA synthetase</fullName>
        <shortName evidence="8">TrpRS</shortName>
    </alternativeName>
</protein>
<dbReference type="NCBIfam" id="TIGR00233">
    <property type="entry name" value="trpS"/>
    <property type="match status" value="1"/>
</dbReference>